<dbReference type="SUPFAM" id="SSF53901">
    <property type="entry name" value="Thiolase-like"/>
    <property type="match status" value="2"/>
</dbReference>
<dbReference type="SMART" id="SM00825">
    <property type="entry name" value="PKS_KS"/>
    <property type="match status" value="1"/>
</dbReference>
<sequence length="415" mass="41791">MTDVVISAAAVLNALAGGLAGFADGLRAGRTAVTGVDGRLPASARTAAGAWLEDFSVRGWMDRQGWQPEAGGGLIRATRRSAMPAQTAACVAVRAVLDAGLTPGDLDGTALIVAGGNLAMGYQAQALEAFAAGSLRPSHALTCLDSDVIGVVSEATGIRGEASVIGAASASAAVALIAAARLLSAGAADHCVVVAPLAELSAAEFRALHDSGAMAGPHAATAPHQLCRPFDQDRRGFVYGQGAAAVVLENGRRALARGVRPLGRILGHGQRLDGRRGTEPDPHGQVAAMRAALAAADVTPADVDYVNAHATGSVAGDAAEARSLHELFQGGRTPLVNSTKALIGHCMSGAGLQELIAVIVQMEHGFVHGNPNLRQPLTPALALVGPAAVPAQIGLAMTNSFGFSGINASLIVARG</sequence>
<dbReference type="InterPro" id="IPR020841">
    <property type="entry name" value="PKS_Beta-ketoAc_synthase_dom"/>
</dbReference>
<evidence type="ECO:0000256" key="3">
    <source>
        <dbReference type="RuleBase" id="RU003694"/>
    </source>
</evidence>
<gene>
    <name evidence="5" type="ORF">Cco03nite_38390</name>
</gene>
<feature type="domain" description="Ketosynthase family 3 (KS3)" evidence="4">
    <location>
        <begin position="1"/>
        <end position="414"/>
    </location>
</feature>
<dbReference type="InterPro" id="IPR016039">
    <property type="entry name" value="Thiolase-like"/>
</dbReference>
<dbReference type="GO" id="GO:0005829">
    <property type="term" value="C:cytosol"/>
    <property type="evidence" value="ECO:0007669"/>
    <property type="project" value="TreeGrafter"/>
</dbReference>
<dbReference type="InterPro" id="IPR000794">
    <property type="entry name" value="Beta-ketoacyl_synthase"/>
</dbReference>
<dbReference type="PANTHER" id="PTHR11712">
    <property type="entry name" value="POLYKETIDE SYNTHASE-RELATED"/>
    <property type="match status" value="1"/>
</dbReference>
<comment type="caution">
    <text evidence="5">The sequence shown here is derived from an EMBL/GenBank/DDBJ whole genome shotgun (WGS) entry which is preliminary data.</text>
</comment>
<dbReference type="InterPro" id="IPR014030">
    <property type="entry name" value="Ketoacyl_synth_N"/>
</dbReference>
<dbReference type="Proteomes" id="UP000630887">
    <property type="component" value="Unassembled WGS sequence"/>
</dbReference>
<dbReference type="GO" id="GO:0006633">
    <property type="term" value="P:fatty acid biosynthetic process"/>
    <property type="evidence" value="ECO:0007669"/>
    <property type="project" value="TreeGrafter"/>
</dbReference>
<reference evidence="5 6" key="1">
    <citation type="submission" date="2021-01" db="EMBL/GenBank/DDBJ databases">
        <title>Whole genome shotgun sequence of Catellatospora coxensis NBRC 107359.</title>
        <authorList>
            <person name="Komaki H."/>
            <person name="Tamura T."/>
        </authorList>
    </citation>
    <scope>NUCLEOTIDE SEQUENCE [LARGE SCALE GENOMIC DNA]</scope>
    <source>
        <strain evidence="5 6">NBRC 107359</strain>
    </source>
</reference>
<proteinExistence type="inferred from homology"/>
<dbReference type="EMBL" id="BONI01000031">
    <property type="protein sequence ID" value="GIG07139.1"/>
    <property type="molecule type" value="Genomic_DNA"/>
</dbReference>
<organism evidence="5 6">
    <name type="scientific">Catellatospora coxensis</name>
    <dbReference type="NCBI Taxonomy" id="310354"/>
    <lineage>
        <taxon>Bacteria</taxon>
        <taxon>Bacillati</taxon>
        <taxon>Actinomycetota</taxon>
        <taxon>Actinomycetes</taxon>
        <taxon>Micromonosporales</taxon>
        <taxon>Micromonosporaceae</taxon>
        <taxon>Catellatospora</taxon>
    </lineage>
</organism>
<keyword evidence="2 3" id="KW-0808">Transferase</keyword>
<dbReference type="Gene3D" id="3.40.47.10">
    <property type="match status" value="2"/>
</dbReference>
<accession>A0A8J3KXG7</accession>
<dbReference type="PANTHER" id="PTHR11712:SF336">
    <property type="entry name" value="3-OXOACYL-[ACYL-CARRIER-PROTEIN] SYNTHASE, MITOCHONDRIAL"/>
    <property type="match status" value="1"/>
</dbReference>
<dbReference type="Pfam" id="PF00109">
    <property type="entry name" value="ketoacyl-synt"/>
    <property type="match status" value="1"/>
</dbReference>
<evidence type="ECO:0000259" key="4">
    <source>
        <dbReference type="PROSITE" id="PS52004"/>
    </source>
</evidence>
<dbReference type="PROSITE" id="PS52004">
    <property type="entry name" value="KS3_2"/>
    <property type="match status" value="1"/>
</dbReference>
<evidence type="ECO:0000256" key="2">
    <source>
        <dbReference type="ARBA" id="ARBA00022679"/>
    </source>
</evidence>
<evidence type="ECO:0000256" key="1">
    <source>
        <dbReference type="ARBA" id="ARBA00008467"/>
    </source>
</evidence>
<name>A0A8J3KXG7_9ACTN</name>
<evidence type="ECO:0000313" key="6">
    <source>
        <dbReference type="Proteomes" id="UP000630887"/>
    </source>
</evidence>
<dbReference type="InterPro" id="IPR014031">
    <property type="entry name" value="Ketoacyl_synth_C"/>
</dbReference>
<dbReference type="RefSeq" id="WP_203693491.1">
    <property type="nucleotide sequence ID" value="NZ_BAAALC010000044.1"/>
</dbReference>
<keyword evidence="6" id="KW-1185">Reference proteome</keyword>
<comment type="similarity">
    <text evidence="1 3">Belongs to the thiolase-like superfamily. Beta-ketoacyl-ACP synthases family.</text>
</comment>
<evidence type="ECO:0000313" key="5">
    <source>
        <dbReference type="EMBL" id="GIG07139.1"/>
    </source>
</evidence>
<dbReference type="Pfam" id="PF02801">
    <property type="entry name" value="Ketoacyl-synt_C"/>
    <property type="match status" value="1"/>
</dbReference>
<dbReference type="GO" id="GO:0004315">
    <property type="term" value="F:3-oxoacyl-[acyl-carrier-protein] synthase activity"/>
    <property type="evidence" value="ECO:0007669"/>
    <property type="project" value="TreeGrafter"/>
</dbReference>
<protein>
    <submittedName>
        <fullName evidence="5">Polyketide beta-ketoacyl:ACP synthase</fullName>
    </submittedName>
</protein>
<dbReference type="AlphaFoldDB" id="A0A8J3KXG7"/>